<dbReference type="STRING" id="1797535.A2744_04730"/>
<dbReference type="Proteomes" id="UP000178240">
    <property type="component" value="Unassembled WGS sequence"/>
</dbReference>
<organism evidence="1 2">
    <name type="scientific">Candidatus Buchananbacteria bacterium RIFCSPHIGHO2_01_FULL_44_11</name>
    <dbReference type="NCBI Taxonomy" id="1797535"/>
    <lineage>
        <taxon>Bacteria</taxon>
        <taxon>Candidatus Buchananiibacteriota</taxon>
    </lineage>
</organism>
<proteinExistence type="predicted"/>
<evidence type="ECO:0000313" key="1">
    <source>
        <dbReference type="EMBL" id="OGY45352.1"/>
    </source>
</evidence>
<evidence type="ECO:0000313" key="2">
    <source>
        <dbReference type="Proteomes" id="UP000178240"/>
    </source>
</evidence>
<name>A0A1G1XZA8_9BACT</name>
<gene>
    <name evidence="1" type="ORF">A2744_04730</name>
</gene>
<dbReference type="EMBL" id="MHIE01000023">
    <property type="protein sequence ID" value="OGY45352.1"/>
    <property type="molecule type" value="Genomic_DNA"/>
</dbReference>
<sequence length="184" mass="21033">MPFRRRGGIIMILVLAGLHGAGKSHLSSYIAAEFGWTVCVKRDLLMLLHSHVGVGDDWVSWYRTLYTSEGPYEVMKRLLNFIPTNDRLIIDSVHNLAEWKAIKKRYPDAVLAAVIAPKAVRMIRNNPEDEFLDIQRVCFWHGDDGSCLIAESEWCFNGAASTEVQRIEFEAFFNQYTVPTKKEL</sequence>
<dbReference type="SUPFAM" id="SSF52540">
    <property type="entry name" value="P-loop containing nucleoside triphosphate hydrolases"/>
    <property type="match status" value="1"/>
</dbReference>
<dbReference type="Gene3D" id="3.40.50.300">
    <property type="entry name" value="P-loop containing nucleotide triphosphate hydrolases"/>
    <property type="match status" value="1"/>
</dbReference>
<comment type="caution">
    <text evidence="1">The sequence shown here is derived from an EMBL/GenBank/DDBJ whole genome shotgun (WGS) entry which is preliminary data.</text>
</comment>
<accession>A0A1G1XZA8</accession>
<reference evidence="1 2" key="1">
    <citation type="journal article" date="2016" name="Nat. Commun.">
        <title>Thousands of microbial genomes shed light on interconnected biogeochemical processes in an aquifer system.</title>
        <authorList>
            <person name="Anantharaman K."/>
            <person name="Brown C.T."/>
            <person name="Hug L.A."/>
            <person name="Sharon I."/>
            <person name="Castelle C.J."/>
            <person name="Probst A.J."/>
            <person name="Thomas B.C."/>
            <person name="Singh A."/>
            <person name="Wilkins M.J."/>
            <person name="Karaoz U."/>
            <person name="Brodie E.L."/>
            <person name="Williams K.H."/>
            <person name="Hubbard S.S."/>
            <person name="Banfield J.F."/>
        </authorList>
    </citation>
    <scope>NUCLEOTIDE SEQUENCE [LARGE SCALE GENOMIC DNA]</scope>
</reference>
<protein>
    <submittedName>
        <fullName evidence="1">Uncharacterized protein</fullName>
    </submittedName>
</protein>
<dbReference type="InterPro" id="IPR027417">
    <property type="entry name" value="P-loop_NTPase"/>
</dbReference>
<dbReference type="AlphaFoldDB" id="A0A1G1XZA8"/>